<sequence>MKNKNSLLNIPIFFIYPFVSFLIAIRNLKSRTNGVVFIAFCTLFGFSFAFSNDSADSYRVALVFNEFNYQSIYDIYQLYLLGGAPDLYRFLTYAFLKSFTDNPKILFASFGLVFGFFWYFSIRVFKKEQANYSGFYASLLFFLFIIINPITNINGARFNTAIWVFFYGVINVVLYNKNRYLLLVLCAPLVHFSFLFGVIVILLYVVIKKFTYSNTGVNNILYYSFIVSFIASWVLESNIISLDFIGSFVPSDSISNKIGTYNSSEVADIYKERASSSPFLMVSNFFQNLIKIAFFTILVYLKRQLQKNSVKDLVINKMLAFVFFYFIFSFIIATMPSGGRFLMVGYLFALIVILMILREYENYLNSRFVLLLIPAYSFTFFFNVIFLSISITSHTIWYGNFFWLLYEGWDYKFIYL</sequence>
<protein>
    <submittedName>
        <fullName evidence="2">EpsG family protein</fullName>
    </submittedName>
</protein>
<feature type="transmembrane region" description="Helical" evidence="1">
    <location>
        <begin position="158"/>
        <end position="175"/>
    </location>
</feature>
<feature type="transmembrane region" description="Helical" evidence="1">
    <location>
        <begin position="134"/>
        <end position="151"/>
    </location>
</feature>
<dbReference type="EMBL" id="JBHSHB010000024">
    <property type="protein sequence ID" value="MFC4691485.1"/>
    <property type="molecule type" value="Genomic_DNA"/>
</dbReference>
<dbReference type="InterPro" id="IPR049458">
    <property type="entry name" value="EpsG-like"/>
</dbReference>
<dbReference type="Pfam" id="PF14897">
    <property type="entry name" value="EpsG"/>
    <property type="match status" value="1"/>
</dbReference>
<name>A0ABV9LEG9_9FLAO</name>
<feature type="transmembrane region" description="Helical" evidence="1">
    <location>
        <begin position="339"/>
        <end position="357"/>
    </location>
</feature>
<feature type="transmembrane region" description="Helical" evidence="1">
    <location>
        <begin position="105"/>
        <end position="122"/>
    </location>
</feature>
<feature type="transmembrane region" description="Helical" evidence="1">
    <location>
        <begin position="32"/>
        <end position="50"/>
    </location>
</feature>
<keyword evidence="1" id="KW-0812">Transmembrane</keyword>
<accession>A0ABV9LEG9</accession>
<feature type="transmembrane region" description="Helical" evidence="1">
    <location>
        <begin position="181"/>
        <end position="207"/>
    </location>
</feature>
<evidence type="ECO:0000313" key="2">
    <source>
        <dbReference type="EMBL" id="MFC4691485.1"/>
    </source>
</evidence>
<feature type="transmembrane region" description="Helical" evidence="1">
    <location>
        <begin position="313"/>
        <end position="333"/>
    </location>
</feature>
<dbReference type="Proteomes" id="UP001595878">
    <property type="component" value="Unassembled WGS sequence"/>
</dbReference>
<evidence type="ECO:0000313" key="3">
    <source>
        <dbReference type="Proteomes" id="UP001595878"/>
    </source>
</evidence>
<keyword evidence="1" id="KW-1133">Transmembrane helix</keyword>
<reference evidence="3" key="1">
    <citation type="journal article" date="2019" name="Int. J. Syst. Evol. Microbiol.">
        <title>The Global Catalogue of Microorganisms (GCM) 10K type strain sequencing project: providing services to taxonomists for standard genome sequencing and annotation.</title>
        <authorList>
            <consortium name="The Broad Institute Genomics Platform"/>
            <consortium name="The Broad Institute Genome Sequencing Center for Infectious Disease"/>
            <person name="Wu L."/>
            <person name="Ma J."/>
        </authorList>
    </citation>
    <scope>NUCLEOTIDE SEQUENCE [LARGE SCALE GENOMIC DNA]</scope>
    <source>
        <strain evidence="3">CGMCC 4.7427</strain>
    </source>
</reference>
<proteinExistence type="predicted"/>
<evidence type="ECO:0000256" key="1">
    <source>
        <dbReference type="SAM" id="Phobius"/>
    </source>
</evidence>
<gene>
    <name evidence="2" type="ORF">ACFO5T_13685</name>
</gene>
<keyword evidence="3" id="KW-1185">Reference proteome</keyword>
<feature type="transmembrane region" description="Helical" evidence="1">
    <location>
        <begin position="279"/>
        <end position="301"/>
    </location>
</feature>
<keyword evidence="1" id="KW-0472">Membrane</keyword>
<feature type="transmembrane region" description="Helical" evidence="1">
    <location>
        <begin position="369"/>
        <end position="397"/>
    </location>
</feature>
<feature type="transmembrane region" description="Helical" evidence="1">
    <location>
        <begin position="6"/>
        <end position="25"/>
    </location>
</feature>
<comment type="caution">
    <text evidence="2">The sequence shown here is derived from an EMBL/GenBank/DDBJ whole genome shotgun (WGS) entry which is preliminary data.</text>
</comment>
<feature type="transmembrane region" description="Helical" evidence="1">
    <location>
        <begin position="219"/>
        <end position="235"/>
    </location>
</feature>
<organism evidence="2 3">
    <name type="scientific">Dokdonia genika</name>
    <dbReference type="NCBI Taxonomy" id="308113"/>
    <lineage>
        <taxon>Bacteria</taxon>
        <taxon>Pseudomonadati</taxon>
        <taxon>Bacteroidota</taxon>
        <taxon>Flavobacteriia</taxon>
        <taxon>Flavobacteriales</taxon>
        <taxon>Flavobacteriaceae</taxon>
        <taxon>Dokdonia</taxon>
    </lineage>
</organism>